<evidence type="ECO:0000313" key="2">
    <source>
        <dbReference type="Proteomes" id="UP001285441"/>
    </source>
</evidence>
<evidence type="ECO:0000313" key="1">
    <source>
        <dbReference type="EMBL" id="KAK3394423.1"/>
    </source>
</evidence>
<name>A0AAE0P6S8_9PEZI</name>
<keyword evidence="2" id="KW-1185">Reference proteome</keyword>
<dbReference type="Proteomes" id="UP001285441">
    <property type="component" value="Unassembled WGS sequence"/>
</dbReference>
<accession>A0AAE0P6S8</accession>
<organism evidence="1 2">
    <name type="scientific">Podospora didyma</name>
    <dbReference type="NCBI Taxonomy" id="330526"/>
    <lineage>
        <taxon>Eukaryota</taxon>
        <taxon>Fungi</taxon>
        <taxon>Dikarya</taxon>
        <taxon>Ascomycota</taxon>
        <taxon>Pezizomycotina</taxon>
        <taxon>Sordariomycetes</taxon>
        <taxon>Sordariomycetidae</taxon>
        <taxon>Sordariales</taxon>
        <taxon>Podosporaceae</taxon>
        <taxon>Podospora</taxon>
    </lineage>
</organism>
<proteinExistence type="predicted"/>
<reference evidence="1" key="2">
    <citation type="submission" date="2023-06" db="EMBL/GenBank/DDBJ databases">
        <authorList>
            <consortium name="Lawrence Berkeley National Laboratory"/>
            <person name="Haridas S."/>
            <person name="Hensen N."/>
            <person name="Bonometti L."/>
            <person name="Westerberg I."/>
            <person name="Brannstrom I.O."/>
            <person name="Guillou S."/>
            <person name="Cros-Aarteil S."/>
            <person name="Calhoun S."/>
            <person name="Kuo A."/>
            <person name="Mondo S."/>
            <person name="Pangilinan J."/>
            <person name="Riley R."/>
            <person name="LaButti K."/>
            <person name="Andreopoulos B."/>
            <person name="Lipzen A."/>
            <person name="Chen C."/>
            <person name="Yanf M."/>
            <person name="Daum C."/>
            <person name="Ng V."/>
            <person name="Clum A."/>
            <person name="Steindorff A."/>
            <person name="Ohm R."/>
            <person name="Martin F."/>
            <person name="Silar P."/>
            <person name="Natvig D."/>
            <person name="Lalanne C."/>
            <person name="Gautier V."/>
            <person name="Ament-velasquez S.L."/>
            <person name="Kruys A."/>
            <person name="Hutchinson M.I."/>
            <person name="Powell A.J."/>
            <person name="Barry K."/>
            <person name="Miller A.N."/>
            <person name="Grigoriev I.V."/>
            <person name="Debuchy R."/>
            <person name="Gladieux P."/>
            <person name="Thoren M.H."/>
            <person name="Johannesson H."/>
        </authorList>
    </citation>
    <scope>NUCLEOTIDE SEQUENCE</scope>
    <source>
        <strain evidence="1">CBS 232.78</strain>
    </source>
</reference>
<reference evidence="1" key="1">
    <citation type="journal article" date="2023" name="Mol. Phylogenet. Evol.">
        <title>Genome-scale phylogeny and comparative genomics of the fungal order Sordariales.</title>
        <authorList>
            <person name="Hensen N."/>
            <person name="Bonometti L."/>
            <person name="Westerberg I."/>
            <person name="Brannstrom I.O."/>
            <person name="Guillou S."/>
            <person name="Cros-Aarteil S."/>
            <person name="Calhoun S."/>
            <person name="Haridas S."/>
            <person name="Kuo A."/>
            <person name="Mondo S."/>
            <person name="Pangilinan J."/>
            <person name="Riley R."/>
            <person name="LaButti K."/>
            <person name="Andreopoulos B."/>
            <person name="Lipzen A."/>
            <person name="Chen C."/>
            <person name="Yan M."/>
            <person name="Daum C."/>
            <person name="Ng V."/>
            <person name="Clum A."/>
            <person name="Steindorff A."/>
            <person name="Ohm R.A."/>
            <person name="Martin F."/>
            <person name="Silar P."/>
            <person name="Natvig D.O."/>
            <person name="Lalanne C."/>
            <person name="Gautier V."/>
            <person name="Ament-Velasquez S.L."/>
            <person name="Kruys A."/>
            <person name="Hutchinson M.I."/>
            <person name="Powell A.J."/>
            <person name="Barry K."/>
            <person name="Miller A.N."/>
            <person name="Grigoriev I.V."/>
            <person name="Debuchy R."/>
            <person name="Gladieux P."/>
            <person name="Hiltunen Thoren M."/>
            <person name="Johannesson H."/>
        </authorList>
    </citation>
    <scope>NUCLEOTIDE SEQUENCE</scope>
    <source>
        <strain evidence="1">CBS 232.78</strain>
    </source>
</reference>
<protein>
    <submittedName>
        <fullName evidence="1">Uncharacterized protein</fullName>
    </submittedName>
</protein>
<sequence length="184" mass="20934">MSHSLYVSLNILTLNQTALYFLYYTLLIFEDRVGIGCGGLRGGCTVSQVLHLSHRMRLRRSKLQIARGANVIEKKTEYSYSFEGGNFSRDIPNDKSVVNERKYRLTAELKNLRFPDQKRPVFLGLLAPDIRPALTQKAAPIEIEALFLQFNDGTPHHEVLYLLNVIKGLSQVSRRLPAMKISEN</sequence>
<comment type="caution">
    <text evidence="1">The sequence shown here is derived from an EMBL/GenBank/DDBJ whole genome shotgun (WGS) entry which is preliminary data.</text>
</comment>
<dbReference type="AlphaFoldDB" id="A0AAE0P6S8"/>
<dbReference type="EMBL" id="JAULSW010000001">
    <property type="protein sequence ID" value="KAK3394423.1"/>
    <property type="molecule type" value="Genomic_DNA"/>
</dbReference>
<gene>
    <name evidence="1" type="ORF">B0H63DRAFT_460872</name>
</gene>